<feature type="binding site" evidence="4">
    <location>
        <position position="227"/>
    </location>
    <ligand>
        <name>ATP</name>
        <dbReference type="ChEBI" id="CHEBI:30616"/>
    </ligand>
</feature>
<dbReference type="RefSeq" id="WP_042520014.1">
    <property type="nucleotide sequence ID" value="NZ_JXQK01000080.1"/>
</dbReference>
<reference evidence="7 8" key="1">
    <citation type="submission" date="2015-01" db="EMBL/GenBank/DDBJ databases">
        <title>Comparative genomics of non-oral Prevotella species.</title>
        <authorList>
            <person name="Accetto T."/>
            <person name="Nograsek B."/>
            <person name="Avgustin G."/>
        </authorList>
    </citation>
    <scope>NUCLEOTIDE SEQUENCE [LARGE SCALE GENOMIC DNA]</scope>
    <source>
        <strain evidence="7 8">P5-119</strain>
    </source>
</reference>
<keyword evidence="1" id="KW-0805">Transcription regulation</keyword>
<dbReference type="SUPFAM" id="SSF140931">
    <property type="entry name" value="Fic-like"/>
    <property type="match status" value="1"/>
</dbReference>
<organism evidence="7 8">
    <name type="scientific">Prevotella pectinovora</name>
    <dbReference type="NCBI Taxonomy" id="1602169"/>
    <lineage>
        <taxon>Bacteria</taxon>
        <taxon>Pseudomonadati</taxon>
        <taxon>Bacteroidota</taxon>
        <taxon>Bacteroidia</taxon>
        <taxon>Bacteroidales</taxon>
        <taxon>Prevotellaceae</taxon>
        <taxon>Prevotella</taxon>
    </lineage>
</organism>
<evidence type="ECO:0000256" key="5">
    <source>
        <dbReference type="PIRSR" id="PIRSR640198-3"/>
    </source>
</evidence>
<feature type="site" description="Important for autoinhibition of adenylyltransferase activity" evidence="5">
    <location>
        <position position="54"/>
    </location>
</feature>
<evidence type="ECO:0000256" key="2">
    <source>
        <dbReference type="ARBA" id="ARBA00023163"/>
    </source>
</evidence>
<feature type="binding site" evidence="4">
    <location>
        <begin position="181"/>
        <end position="188"/>
    </location>
    <ligand>
        <name>ATP</name>
        <dbReference type="ChEBI" id="CHEBI:30616"/>
    </ligand>
</feature>
<dbReference type="InterPro" id="IPR036597">
    <property type="entry name" value="Fido-like_dom_sf"/>
</dbReference>
<dbReference type="InterPro" id="IPR036390">
    <property type="entry name" value="WH_DNA-bd_sf"/>
</dbReference>
<evidence type="ECO:0000313" key="8">
    <source>
        <dbReference type="Proteomes" id="UP000032046"/>
    </source>
</evidence>
<dbReference type="Gene3D" id="1.10.3290.10">
    <property type="entry name" value="Fido-like domain"/>
    <property type="match status" value="1"/>
</dbReference>
<feature type="binding site" evidence="4">
    <location>
        <begin position="128"/>
        <end position="136"/>
    </location>
    <ligand>
        <name>ATP</name>
        <dbReference type="ChEBI" id="CHEBI:30616"/>
    </ligand>
</feature>
<keyword evidence="4" id="KW-0547">Nucleotide-binding</keyword>
<dbReference type="Pfam" id="PF02661">
    <property type="entry name" value="Fic"/>
    <property type="match status" value="1"/>
</dbReference>
<dbReference type="PANTHER" id="PTHR13504:SF38">
    <property type="entry name" value="FIDO DOMAIN-CONTAINING PROTEIN"/>
    <property type="match status" value="1"/>
</dbReference>
<feature type="binding site" evidence="4">
    <location>
        <begin position="218"/>
        <end position="219"/>
    </location>
    <ligand>
        <name>ATP</name>
        <dbReference type="ChEBI" id="CHEBI:30616"/>
    </ligand>
</feature>
<dbReference type="InterPro" id="IPR036388">
    <property type="entry name" value="WH-like_DNA-bd_sf"/>
</dbReference>
<comment type="caution">
    <text evidence="7">The sequence shown here is derived from an EMBL/GenBank/DDBJ whole genome shotgun (WGS) entry which is preliminary data.</text>
</comment>
<protein>
    <submittedName>
        <fullName evidence="7">Cell filamentation protein Fic</fullName>
    </submittedName>
</protein>
<dbReference type="EMBL" id="JXQK01000080">
    <property type="protein sequence ID" value="KIP60567.1"/>
    <property type="molecule type" value="Genomic_DNA"/>
</dbReference>
<dbReference type="GO" id="GO:0005524">
    <property type="term" value="F:ATP binding"/>
    <property type="evidence" value="ECO:0007669"/>
    <property type="project" value="UniProtKB-KW"/>
</dbReference>
<feature type="domain" description="Fido" evidence="6">
    <location>
        <begin position="98"/>
        <end position="240"/>
    </location>
</feature>
<proteinExistence type="predicted"/>
<dbReference type="InterPro" id="IPR001034">
    <property type="entry name" value="DeoR_HTH"/>
</dbReference>
<dbReference type="GO" id="GO:0003700">
    <property type="term" value="F:DNA-binding transcription factor activity"/>
    <property type="evidence" value="ECO:0007669"/>
    <property type="project" value="InterPro"/>
</dbReference>
<evidence type="ECO:0000256" key="1">
    <source>
        <dbReference type="ARBA" id="ARBA00023015"/>
    </source>
</evidence>
<dbReference type="PANTHER" id="PTHR13504">
    <property type="entry name" value="FIDO DOMAIN-CONTAINING PROTEIN DDB_G0283145"/>
    <property type="match status" value="1"/>
</dbReference>
<keyword evidence="4" id="KW-0067">ATP-binding</keyword>
<keyword evidence="8" id="KW-1185">Reference proteome</keyword>
<keyword evidence="2" id="KW-0804">Transcription</keyword>
<dbReference type="PROSITE" id="PS51459">
    <property type="entry name" value="FIDO"/>
    <property type="match status" value="1"/>
</dbReference>
<dbReference type="STRING" id="1602171.ST44_11300"/>
<dbReference type="Pfam" id="PF08220">
    <property type="entry name" value="HTH_DeoR"/>
    <property type="match status" value="1"/>
</dbReference>
<feature type="active site" evidence="3">
    <location>
        <position position="177"/>
    </location>
</feature>
<dbReference type="AlphaFoldDB" id="A0A0D0HAX7"/>
<dbReference type="InterPro" id="IPR003812">
    <property type="entry name" value="Fido"/>
</dbReference>
<name>A0A0D0HAX7_9BACT</name>
<accession>A0A0D0HAX7</accession>
<dbReference type="SUPFAM" id="SSF46785">
    <property type="entry name" value="Winged helix' DNA-binding domain"/>
    <property type="match status" value="1"/>
</dbReference>
<sequence length="338" mass="38190">MYTPPFTISAEAINKIADISRLIERYAIRMEQEDALMLRKANKIKTIHSSLAIEGNTLDEEQVRDIVNGKTVVAPIRQIQEVKNAIATYEQFPHLDAFKESDLLRAHGIMMQALVDNAGQYRRGGVGVFSESGCVHIAPPADRVPYLMADLFEWLSGSSDHLLVRSCVFHYEFEFIHPFADGNGRMGRLWQSLILSRLHPVFEHLPVENMVYANQQQYYDAITASSNAADSGPFIDFMLGEIQKTLEAHKREPIKKVPNKIPNKVPNKLLQAFPEIQSITWSVYLQIAANGHLTTMKMAEILGISDRMVRKHINTLKAKGLITRIGSNKTGHWEVNKI</sequence>
<dbReference type="Proteomes" id="UP000032046">
    <property type="component" value="Unassembled WGS sequence"/>
</dbReference>
<evidence type="ECO:0000256" key="4">
    <source>
        <dbReference type="PIRSR" id="PIRSR640198-2"/>
    </source>
</evidence>
<dbReference type="Gene3D" id="1.10.10.10">
    <property type="entry name" value="Winged helix-like DNA-binding domain superfamily/Winged helix DNA-binding domain"/>
    <property type="match status" value="1"/>
</dbReference>
<evidence type="ECO:0000313" key="7">
    <source>
        <dbReference type="EMBL" id="KIP60567.1"/>
    </source>
</evidence>
<gene>
    <name evidence="7" type="ORF">ST44_11300</name>
</gene>
<evidence type="ECO:0000256" key="3">
    <source>
        <dbReference type="PIRSR" id="PIRSR640198-1"/>
    </source>
</evidence>
<evidence type="ECO:0000259" key="6">
    <source>
        <dbReference type="PROSITE" id="PS51459"/>
    </source>
</evidence>
<dbReference type="InterPro" id="IPR040198">
    <property type="entry name" value="Fido_containing"/>
</dbReference>